<sequence length="90" mass="10342">MLAGRVISYTVRILTLCLLFVQTYANREVTCTPVTNFSGLLLYQRNVESEDLCLNICYDYLYCKFVSFSENICTLYQTGSNTYSPSEVTY</sequence>
<dbReference type="EMBL" id="CATQJL010000316">
    <property type="protein sequence ID" value="CAJ0607320.1"/>
    <property type="molecule type" value="Genomic_DNA"/>
</dbReference>
<evidence type="ECO:0008006" key="4">
    <source>
        <dbReference type="Google" id="ProtNLM"/>
    </source>
</evidence>
<name>A0AA36HBP4_CYLNA</name>
<comment type="caution">
    <text evidence="2">The sequence shown here is derived from an EMBL/GenBank/DDBJ whole genome shotgun (WGS) entry which is preliminary data.</text>
</comment>
<proteinExistence type="predicted"/>
<dbReference type="Proteomes" id="UP001176961">
    <property type="component" value="Unassembled WGS sequence"/>
</dbReference>
<organism evidence="2 3">
    <name type="scientific">Cylicocyclus nassatus</name>
    <name type="common">Nematode worm</name>
    <dbReference type="NCBI Taxonomy" id="53992"/>
    <lineage>
        <taxon>Eukaryota</taxon>
        <taxon>Metazoa</taxon>
        <taxon>Ecdysozoa</taxon>
        <taxon>Nematoda</taxon>
        <taxon>Chromadorea</taxon>
        <taxon>Rhabditida</taxon>
        <taxon>Rhabditina</taxon>
        <taxon>Rhabditomorpha</taxon>
        <taxon>Strongyloidea</taxon>
        <taxon>Strongylidae</taxon>
        <taxon>Cylicocyclus</taxon>
    </lineage>
</organism>
<protein>
    <recommendedName>
        <fullName evidence="4">Apple domain-containing protein</fullName>
    </recommendedName>
</protein>
<accession>A0AA36HBP4</accession>
<gene>
    <name evidence="2" type="ORF">CYNAS_LOCUS19303</name>
</gene>
<feature type="non-terminal residue" evidence="2">
    <location>
        <position position="90"/>
    </location>
</feature>
<reference evidence="2" key="1">
    <citation type="submission" date="2023-07" db="EMBL/GenBank/DDBJ databases">
        <authorList>
            <consortium name="CYATHOMIX"/>
        </authorList>
    </citation>
    <scope>NUCLEOTIDE SEQUENCE</scope>
    <source>
        <strain evidence="2">N/A</strain>
    </source>
</reference>
<dbReference type="AlphaFoldDB" id="A0AA36HBP4"/>
<evidence type="ECO:0000313" key="2">
    <source>
        <dbReference type="EMBL" id="CAJ0607320.1"/>
    </source>
</evidence>
<evidence type="ECO:0000313" key="3">
    <source>
        <dbReference type="Proteomes" id="UP001176961"/>
    </source>
</evidence>
<feature type="signal peptide" evidence="1">
    <location>
        <begin position="1"/>
        <end position="25"/>
    </location>
</feature>
<keyword evidence="1" id="KW-0732">Signal</keyword>
<keyword evidence="3" id="KW-1185">Reference proteome</keyword>
<evidence type="ECO:0000256" key="1">
    <source>
        <dbReference type="SAM" id="SignalP"/>
    </source>
</evidence>
<feature type="chain" id="PRO_5041371889" description="Apple domain-containing protein" evidence="1">
    <location>
        <begin position="26"/>
        <end position="90"/>
    </location>
</feature>